<proteinExistence type="predicted"/>
<name>A0A7K3W6P4_9ACTN</name>
<keyword evidence="3 6" id="KW-0812">Transmembrane</keyword>
<dbReference type="GO" id="GO:0005886">
    <property type="term" value="C:plasma membrane"/>
    <property type="evidence" value="ECO:0007669"/>
    <property type="project" value="UniProtKB-SubCell"/>
</dbReference>
<evidence type="ECO:0000256" key="4">
    <source>
        <dbReference type="ARBA" id="ARBA00022989"/>
    </source>
</evidence>
<evidence type="ECO:0000259" key="7">
    <source>
        <dbReference type="Pfam" id="PF00482"/>
    </source>
</evidence>
<dbReference type="EMBL" id="JAAGWF010000030">
    <property type="protein sequence ID" value="NEK60536.1"/>
    <property type="molecule type" value="Genomic_DNA"/>
</dbReference>
<reference evidence="8 9" key="1">
    <citation type="submission" date="2020-02" db="EMBL/GenBank/DDBJ databases">
        <title>Geodermatophilus sabuli CPCC 205279 I12A-02694.</title>
        <authorList>
            <person name="Jiang Z."/>
        </authorList>
    </citation>
    <scope>NUCLEOTIDE SEQUENCE [LARGE SCALE GENOMIC DNA]</scope>
    <source>
        <strain evidence="8 9">I12A-02694</strain>
    </source>
</reference>
<feature type="transmembrane region" description="Helical" evidence="6">
    <location>
        <begin position="55"/>
        <end position="81"/>
    </location>
</feature>
<evidence type="ECO:0000256" key="5">
    <source>
        <dbReference type="ARBA" id="ARBA00023136"/>
    </source>
</evidence>
<accession>A0A7K3W6P4</accession>
<dbReference type="PANTHER" id="PTHR35007">
    <property type="entry name" value="INTEGRAL MEMBRANE PROTEIN-RELATED"/>
    <property type="match status" value="1"/>
</dbReference>
<evidence type="ECO:0000256" key="6">
    <source>
        <dbReference type="SAM" id="Phobius"/>
    </source>
</evidence>
<dbReference type="Proteomes" id="UP000470246">
    <property type="component" value="Unassembled WGS sequence"/>
</dbReference>
<dbReference type="Pfam" id="PF00482">
    <property type="entry name" value="T2SSF"/>
    <property type="match status" value="1"/>
</dbReference>
<evidence type="ECO:0000313" key="8">
    <source>
        <dbReference type="EMBL" id="NEK60536.1"/>
    </source>
</evidence>
<evidence type="ECO:0000256" key="3">
    <source>
        <dbReference type="ARBA" id="ARBA00022692"/>
    </source>
</evidence>
<evidence type="ECO:0000256" key="2">
    <source>
        <dbReference type="ARBA" id="ARBA00022475"/>
    </source>
</evidence>
<dbReference type="InterPro" id="IPR018076">
    <property type="entry name" value="T2SS_GspF_dom"/>
</dbReference>
<keyword evidence="5 6" id="KW-0472">Membrane</keyword>
<dbReference type="PANTHER" id="PTHR35007:SF3">
    <property type="entry name" value="POSSIBLE CONSERVED ALANINE RICH MEMBRANE PROTEIN"/>
    <property type="match status" value="1"/>
</dbReference>
<feature type="transmembrane region" description="Helical" evidence="6">
    <location>
        <begin position="208"/>
        <end position="238"/>
    </location>
</feature>
<dbReference type="AlphaFoldDB" id="A0A7K3W6P4"/>
<dbReference type="Gene3D" id="1.20.81.30">
    <property type="entry name" value="Type II secretion system (T2SS), domain F"/>
    <property type="match status" value="1"/>
</dbReference>
<comment type="subcellular location">
    <subcellularLocation>
        <location evidence="1">Cell membrane</location>
        <topology evidence="1">Multi-pass membrane protein</topology>
    </subcellularLocation>
</comment>
<keyword evidence="9" id="KW-1185">Reference proteome</keyword>
<evidence type="ECO:0000313" key="9">
    <source>
        <dbReference type="Proteomes" id="UP000470246"/>
    </source>
</evidence>
<protein>
    <submittedName>
        <fullName evidence="8">Type II secretion system F family protein</fullName>
    </submittedName>
</protein>
<evidence type="ECO:0000256" key="1">
    <source>
        <dbReference type="ARBA" id="ARBA00004651"/>
    </source>
</evidence>
<feature type="domain" description="Type II secretion system protein GspF" evidence="7">
    <location>
        <begin position="108"/>
        <end position="227"/>
    </location>
</feature>
<dbReference type="RefSeq" id="WP_163484327.1">
    <property type="nucleotide sequence ID" value="NZ_JAAGWF010000030.1"/>
</dbReference>
<comment type="caution">
    <text evidence="8">The sequence shown here is derived from an EMBL/GenBank/DDBJ whole genome shotgun (WGS) entry which is preliminary data.</text>
</comment>
<keyword evidence="4 6" id="KW-1133">Transmembrane helix</keyword>
<keyword evidence="2" id="KW-1003">Cell membrane</keyword>
<sequence>MTWAVVPLLAAALALWPPRRAAVVARARSLAVRRPESSPDPPGAATGGARRRWPLAAAAGLAAGLLVGGPLGGVAAVLVAVGVERLLRSGADDRRRVHGALVADLPVACDLIAVCLAAGLPVGGALAAVSAVLPGPLGPELATVAGLYRLGAPLRQAWAEVPPELTGLGRVLVRAGESGSAVVPALQGLATDTRAEARSHADAGVRRAGVWVLAPLGVCFLPAFLCLGVVPLVLGIAADVF</sequence>
<dbReference type="InterPro" id="IPR042094">
    <property type="entry name" value="T2SS_GspF_sf"/>
</dbReference>
<organism evidence="8 9">
    <name type="scientific">Geodermatophilus sabuli</name>
    <dbReference type="NCBI Taxonomy" id="1564158"/>
    <lineage>
        <taxon>Bacteria</taxon>
        <taxon>Bacillati</taxon>
        <taxon>Actinomycetota</taxon>
        <taxon>Actinomycetes</taxon>
        <taxon>Geodermatophilales</taxon>
        <taxon>Geodermatophilaceae</taxon>
        <taxon>Geodermatophilus</taxon>
    </lineage>
</organism>
<gene>
    <name evidence="8" type="ORF">GCU56_22000</name>
</gene>